<sequence length="166" mass="18295">LPCLSTKSTVYPGCCLALSVPLLAHLHALLPQPPALTLSIGSGYGLLEAILLNPPYNVNIVGVEVQPSPNTHLPHTRHRTVPGSRFLEPLAQEAGVWMFAYPRRVGLLDEYLREHGGGKVEMVVWIGPTMDWEDYRGCFEEWQVEAKSAEEVGGRAWEVIAVARKS</sequence>
<feature type="non-terminal residue" evidence="1">
    <location>
        <position position="1"/>
    </location>
</feature>
<gene>
    <name evidence="1" type="ORF">BU23DRAFT_395967</name>
</gene>
<dbReference type="EMBL" id="ML976703">
    <property type="protein sequence ID" value="KAF1970228.1"/>
    <property type="molecule type" value="Genomic_DNA"/>
</dbReference>
<accession>A0A6A5V025</accession>
<name>A0A6A5V025_9PLEO</name>
<dbReference type="AlphaFoldDB" id="A0A6A5V025"/>
<reference evidence="1" key="1">
    <citation type="journal article" date="2020" name="Stud. Mycol.">
        <title>101 Dothideomycetes genomes: a test case for predicting lifestyles and emergence of pathogens.</title>
        <authorList>
            <person name="Haridas S."/>
            <person name="Albert R."/>
            <person name="Binder M."/>
            <person name="Bloem J."/>
            <person name="Labutti K."/>
            <person name="Salamov A."/>
            <person name="Andreopoulos B."/>
            <person name="Baker S."/>
            <person name="Barry K."/>
            <person name="Bills G."/>
            <person name="Bluhm B."/>
            <person name="Cannon C."/>
            <person name="Castanera R."/>
            <person name="Culley D."/>
            <person name="Daum C."/>
            <person name="Ezra D."/>
            <person name="Gonzalez J."/>
            <person name="Henrissat B."/>
            <person name="Kuo A."/>
            <person name="Liang C."/>
            <person name="Lipzen A."/>
            <person name="Lutzoni F."/>
            <person name="Magnuson J."/>
            <person name="Mondo S."/>
            <person name="Nolan M."/>
            <person name="Ohm R."/>
            <person name="Pangilinan J."/>
            <person name="Park H.-J."/>
            <person name="Ramirez L."/>
            <person name="Alfaro M."/>
            <person name="Sun H."/>
            <person name="Tritt A."/>
            <person name="Yoshinaga Y."/>
            <person name="Zwiers L.-H."/>
            <person name="Turgeon B."/>
            <person name="Goodwin S."/>
            <person name="Spatafora J."/>
            <person name="Crous P."/>
            <person name="Grigoriev I."/>
        </authorList>
    </citation>
    <scope>NUCLEOTIDE SEQUENCE</scope>
    <source>
        <strain evidence="1">CBS 107.79</strain>
    </source>
</reference>
<evidence type="ECO:0000313" key="2">
    <source>
        <dbReference type="Proteomes" id="UP000800036"/>
    </source>
</evidence>
<evidence type="ECO:0008006" key="3">
    <source>
        <dbReference type="Google" id="ProtNLM"/>
    </source>
</evidence>
<evidence type="ECO:0000313" key="1">
    <source>
        <dbReference type="EMBL" id="KAF1970228.1"/>
    </source>
</evidence>
<dbReference type="OrthoDB" id="2151982at2759"/>
<protein>
    <recommendedName>
        <fullName evidence="3">S-adenosyl-L-methionine-dependent methyltransferase</fullName>
    </recommendedName>
</protein>
<feature type="non-terminal residue" evidence="1">
    <location>
        <position position="166"/>
    </location>
</feature>
<keyword evidence="2" id="KW-1185">Reference proteome</keyword>
<proteinExistence type="predicted"/>
<organism evidence="1 2">
    <name type="scientific">Bimuria novae-zelandiae CBS 107.79</name>
    <dbReference type="NCBI Taxonomy" id="1447943"/>
    <lineage>
        <taxon>Eukaryota</taxon>
        <taxon>Fungi</taxon>
        <taxon>Dikarya</taxon>
        <taxon>Ascomycota</taxon>
        <taxon>Pezizomycotina</taxon>
        <taxon>Dothideomycetes</taxon>
        <taxon>Pleosporomycetidae</taxon>
        <taxon>Pleosporales</taxon>
        <taxon>Massarineae</taxon>
        <taxon>Didymosphaeriaceae</taxon>
        <taxon>Bimuria</taxon>
    </lineage>
</organism>
<dbReference type="Proteomes" id="UP000800036">
    <property type="component" value="Unassembled WGS sequence"/>
</dbReference>